<gene>
    <name evidence="5" type="ORF">ACFSO8_04865</name>
</gene>
<dbReference type="InterPro" id="IPR025645">
    <property type="entry name" value="DUF4349"/>
</dbReference>
<feature type="coiled-coil region" evidence="1">
    <location>
        <begin position="175"/>
        <end position="202"/>
    </location>
</feature>
<organism evidence="5 6">
    <name type="scientific">Kaistella montana</name>
    <dbReference type="NCBI Taxonomy" id="1849733"/>
    <lineage>
        <taxon>Bacteria</taxon>
        <taxon>Pseudomonadati</taxon>
        <taxon>Bacteroidota</taxon>
        <taxon>Flavobacteriia</taxon>
        <taxon>Flavobacteriales</taxon>
        <taxon>Weeksellaceae</taxon>
        <taxon>Chryseobacterium group</taxon>
        <taxon>Kaistella</taxon>
    </lineage>
</organism>
<accession>A0ABW5KA21</accession>
<evidence type="ECO:0000256" key="1">
    <source>
        <dbReference type="SAM" id="Coils"/>
    </source>
</evidence>
<proteinExistence type="predicted"/>
<evidence type="ECO:0000259" key="4">
    <source>
        <dbReference type="Pfam" id="PF14257"/>
    </source>
</evidence>
<sequence>MKKIFLSVFVAGALISCDKNTIQQTTDSIKQADSLLTKANDGIKTLDSISKTINDSNGIAKKVIIPEIEKQKKSIDSTIKSGSWQIDSINKEIEKITKNVKVGTEVVKTLDSANRSLEKGENAISVLTKTADKILQQTKSQPKTTENPAPNSSSQNQNNSVTTSPEKEISPLVKTARLEIQVENIEEAKALLKQKIRENNADLITENFSQNEGIMREYITTKVPLQYFDGLVSDISSQVGDVKSKSTETEGNDRIASQMCDVEITLLQNENIAGTTLPDEKVEEDPNSFSGAFMKGFKVLGDGLLFLLPFWPIFLIAGIVWYFVAKRNKKKREEEFQRQLALEKEKIKAAEVAKSTIQETPQNVGQPTTEGPKNDDDISKYMPK</sequence>
<feature type="compositionally biased region" description="Basic and acidic residues" evidence="2">
    <location>
        <begin position="372"/>
        <end position="384"/>
    </location>
</feature>
<feature type="transmembrane region" description="Helical" evidence="3">
    <location>
        <begin position="304"/>
        <end position="324"/>
    </location>
</feature>
<dbReference type="EMBL" id="JBHULG010000001">
    <property type="protein sequence ID" value="MFD2544790.1"/>
    <property type="molecule type" value="Genomic_DNA"/>
</dbReference>
<evidence type="ECO:0000256" key="2">
    <source>
        <dbReference type="SAM" id="MobiDB-lite"/>
    </source>
</evidence>
<protein>
    <submittedName>
        <fullName evidence="5">DUF4349 domain-containing protein</fullName>
    </submittedName>
</protein>
<dbReference type="Pfam" id="PF14257">
    <property type="entry name" value="DUF4349"/>
    <property type="match status" value="1"/>
</dbReference>
<dbReference type="RefSeq" id="WP_255928163.1">
    <property type="nucleotide sequence ID" value="NZ_JANFQP010000001.1"/>
</dbReference>
<feature type="compositionally biased region" description="Low complexity" evidence="2">
    <location>
        <begin position="151"/>
        <end position="160"/>
    </location>
</feature>
<feature type="region of interest" description="Disordered" evidence="2">
    <location>
        <begin position="137"/>
        <end position="170"/>
    </location>
</feature>
<keyword evidence="1" id="KW-0175">Coiled coil</keyword>
<feature type="compositionally biased region" description="Polar residues" evidence="2">
    <location>
        <begin position="355"/>
        <end position="371"/>
    </location>
</feature>
<dbReference type="PROSITE" id="PS51257">
    <property type="entry name" value="PROKAR_LIPOPROTEIN"/>
    <property type="match status" value="1"/>
</dbReference>
<keyword evidence="3" id="KW-0812">Transmembrane</keyword>
<feature type="coiled-coil region" evidence="1">
    <location>
        <begin position="326"/>
        <end position="353"/>
    </location>
</feature>
<reference evidence="6" key="1">
    <citation type="journal article" date="2019" name="Int. J. Syst. Evol. Microbiol.">
        <title>The Global Catalogue of Microorganisms (GCM) 10K type strain sequencing project: providing services to taxonomists for standard genome sequencing and annotation.</title>
        <authorList>
            <consortium name="The Broad Institute Genomics Platform"/>
            <consortium name="The Broad Institute Genome Sequencing Center for Infectious Disease"/>
            <person name="Wu L."/>
            <person name="Ma J."/>
        </authorList>
    </citation>
    <scope>NUCLEOTIDE SEQUENCE [LARGE SCALE GENOMIC DNA]</scope>
    <source>
        <strain evidence="6">KCTC 52204</strain>
    </source>
</reference>
<keyword evidence="3" id="KW-1133">Transmembrane helix</keyword>
<feature type="compositionally biased region" description="Polar residues" evidence="2">
    <location>
        <begin position="137"/>
        <end position="150"/>
    </location>
</feature>
<evidence type="ECO:0000256" key="3">
    <source>
        <dbReference type="SAM" id="Phobius"/>
    </source>
</evidence>
<evidence type="ECO:0000313" key="5">
    <source>
        <dbReference type="EMBL" id="MFD2544790.1"/>
    </source>
</evidence>
<comment type="caution">
    <text evidence="5">The sequence shown here is derived from an EMBL/GenBank/DDBJ whole genome shotgun (WGS) entry which is preliminary data.</text>
</comment>
<keyword evidence="6" id="KW-1185">Reference proteome</keyword>
<name>A0ABW5KA21_9FLAO</name>
<feature type="domain" description="DUF4349" evidence="4">
    <location>
        <begin position="172"/>
        <end position="263"/>
    </location>
</feature>
<dbReference type="Proteomes" id="UP001597394">
    <property type="component" value="Unassembled WGS sequence"/>
</dbReference>
<keyword evidence="3" id="KW-0472">Membrane</keyword>
<evidence type="ECO:0000313" key="6">
    <source>
        <dbReference type="Proteomes" id="UP001597394"/>
    </source>
</evidence>
<feature type="region of interest" description="Disordered" evidence="2">
    <location>
        <begin position="353"/>
        <end position="384"/>
    </location>
</feature>